<dbReference type="Proteomes" id="UP000502756">
    <property type="component" value="Chromosome"/>
</dbReference>
<dbReference type="EMBL" id="CP053435">
    <property type="protein sequence ID" value="QJW90378.1"/>
    <property type="molecule type" value="Genomic_DNA"/>
</dbReference>
<proteinExistence type="predicted"/>
<evidence type="ECO:0000313" key="2">
    <source>
        <dbReference type="Proteomes" id="UP000502756"/>
    </source>
</evidence>
<reference evidence="1 2" key="1">
    <citation type="submission" date="2020-05" db="EMBL/GenBank/DDBJ databases">
        <title>Genome sequencing of Spirosoma sp. TS118.</title>
        <authorList>
            <person name="Lee J.-H."/>
            <person name="Jeong S."/>
            <person name="Zhao L."/>
            <person name="Jung J.-H."/>
            <person name="Kim M.-K."/>
            <person name="Lim S."/>
        </authorList>
    </citation>
    <scope>NUCLEOTIDE SEQUENCE [LARGE SCALE GENOMIC DNA]</scope>
    <source>
        <strain evidence="1 2">TS118</strain>
    </source>
</reference>
<sequence>MYIERDKYDQLPFAIQTGALQLWGTLLASYQQANELHQLYQFNDFLAELHYNQQQQVVGISTFPVLIN</sequence>
<protein>
    <submittedName>
        <fullName evidence="1">Uncharacterized protein</fullName>
    </submittedName>
</protein>
<dbReference type="RefSeq" id="WP_171740222.1">
    <property type="nucleotide sequence ID" value="NZ_CP053435.1"/>
</dbReference>
<dbReference type="KEGG" id="stae:HNV11_13825"/>
<keyword evidence="2" id="KW-1185">Reference proteome</keyword>
<gene>
    <name evidence="1" type="ORF">HNV11_13825</name>
</gene>
<evidence type="ECO:0000313" key="1">
    <source>
        <dbReference type="EMBL" id="QJW90378.1"/>
    </source>
</evidence>
<name>A0A6M5Y7Q6_9BACT</name>
<dbReference type="AlphaFoldDB" id="A0A6M5Y7Q6"/>
<accession>A0A6M5Y7Q6</accession>
<organism evidence="1 2">
    <name type="scientific">Spirosoma taeanense</name>
    <dbReference type="NCBI Taxonomy" id="2735870"/>
    <lineage>
        <taxon>Bacteria</taxon>
        <taxon>Pseudomonadati</taxon>
        <taxon>Bacteroidota</taxon>
        <taxon>Cytophagia</taxon>
        <taxon>Cytophagales</taxon>
        <taxon>Cytophagaceae</taxon>
        <taxon>Spirosoma</taxon>
    </lineage>
</organism>